<protein>
    <recommendedName>
        <fullName evidence="4">DUF2868 domain-containing protein</fullName>
    </recommendedName>
</protein>
<keyword evidence="1" id="KW-0812">Transmembrane</keyword>
<feature type="transmembrane region" description="Helical" evidence="1">
    <location>
        <begin position="182"/>
        <end position="207"/>
    </location>
</feature>
<keyword evidence="1" id="KW-1133">Transmembrane helix</keyword>
<evidence type="ECO:0000256" key="1">
    <source>
        <dbReference type="SAM" id="Phobius"/>
    </source>
</evidence>
<sequence length="494" mass="54255">MKHGLRLVDYLDMDWFLEEDRKAGHDALQARDRQWGLEAAKRELPDEKWPLFWIEQRRAGEKKRPPSALWASFMMLARWTVVICGLAGGISLVRGLLQYFGGHPVNVSVFLLLAVFSQTALSLLALLFCLIRRPERGYGTALGRTLFSFFAAKAGRKDSTAVRFLRAVLTQNRYARLLGWEIFGLAQLGGLCFALGALGGTLGSVVVTDLAFGWQSTLRTGPEGMHAVVSALSLPWRWLPDSLGLAPTLAQIEGSRIILKDGIARLASADLAAWWPFLCACLAVYAVLPRAALLFAARWRLRALEASFIHPDARRIADRMRTPLVRADKPEEARFTPLPAPRASAASTPQPSPSALDAVLVAGPEILERVAPDALNAVLLQTTGHAPDKIVAAALEETQIRKILETCSENVWQGGHERFVVLVEAWQPPIQENLSALSLLGRDEAMNRSVTLLLAGRPRNGNWLTAPTATELQIWTEAAGRLAPPRMDVIGVPE</sequence>
<keyword evidence="3" id="KW-1185">Reference proteome</keyword>
<name>A0A0X8JSN6_9BACT</name>
<feature type="transmembrane region" description="Helical" evidence="1">
    <location>
        <begin position="274"/>
        <end position="297"/>
    </location>
</feature>
<accession>A0A0X8JSN6</accession>
<gene>
    <name evidence="2" type="ORF">AXF15_12495</name>
</gene>
<evidence type="ECO:0000313" key="2">
    <source>
        <dbReference type="EMBL" id="AMD93838.1"/>
    </source>
</evidence>
<evidence type="ECO:0008006" key="4">
    <source>
        <dbReference type="Google" id="ProtNLM"/>
    </source>
</evidence>
<organism evidence="2 3">
    <name type="scientific">Desulfomicrobium orale DSM 12838</name>
    <dbReference type="NCBI Taxonomy" id="888061"/>
    <lineage>
        <taxon>Bacteria</taxon>
        <taxon>Pseudomonadati</taxon>
        <taxon>Thermodesulfobacteriota</taxon>
        <taxon>Desulfovibrionia</taxon>
        <taxon>Desulfovibrionales</taxon>
        <taxon>Desulfomicrobiaceae</taxon>
        <taxon>Desulfomicrobium</taxon>
    </lineage>
</organism>
<evidence type="ECO:0000313" key="3">
    <source>
        <dbReference type="Proteomes" id="UP000063964"/>
    </source>
</evidence>
<dbReference type="InterPro" id="IPR021296">
    <property type="entry name" value="DUF2868"/>
</dbReference>
<feature type="transmembrane region" description="Helical" evidence="1">
    <location>
        <begin position="67"/>
        <end position="90"/>
    </location>
</feature>
<dbReference type="Proteomes" id="UP000063964">
    <property type="component" value="Chromosome"/>
</dbReference>
<dbReference type="OrthoDB" id="5417513at2"/>
<dbReference type="AlphaFoldDB" id="A0A0X8JSN6"/>
<keyword evidence="1" id="KW-0472">Membrane</keyword>
<dbReference type="Pfam" id="PF11067">
    <property type="entry name" value="DUF2868"/>
    <property type="match status" value="1"/>
</dbReference>
<reference evidence="3" key="1">
    <citation type="submission" date="2016-02" db="EMBL/GenBank/DDBJ databases">
        <authorList>
            <person name="Holder M.E."/>
            <person name="Ajami N.J."/>
            <person name="Petrosino J.F."/>
        </authorList>
    </citation>
    <scope>NUCLEOTIDE SEQUENCE [LARGE SCALE GENOMIC DNA]</scope>
    <source>
        <strain evidence="3">DSM 12838</strain>
    </source>
</reference>
<dbReference type="RefSeq" id="WP_066608143.1">
    <property type="nucleotide sequence ID" value="NZ_CP014230.1"/>
</dbReference>
<proteinExistence type="predicted"/>
<dbReference type="STRING" id="888061.AXF15_12495"/>
<dbReference type="EMBL" id="CP014230">
    <property type="protein sequence ID" value="AMD93838.1"/>
    <property type="molecule type" value="Genomic_DNA"/>
</dbReference>
<dbReference type="KEGG" id="doa:AXF15_12495"/>
<feature type="transmembrane region" description="Helical" evidence="1">
    <location>
        <begin position="110"/>
        <end position="131"/>
    </location>
</feature>